<feature type="transmembrane region" description="Helical" evidence="1">
    <location>
        <begin position="42"/>
        <end position="66"/>
    </location>
</feature>
<dbReference type="Pfam" id="PF11139">
    <property type="entry name" value="SfLAP"/>
    <property type="match status" value="1"/>
</dbReference>
<feature type="transmembrane region" description="Helical" evidence="1">
    <location>
        <begin position="112"/>
        <end position="135"/>
    </location>
</feature>
<dbReference type="RefSeq" id="WP_283871760.1">
    <property type="nucleotide sequence ID" value="NZ_CP126101.1"/>
</dbReference>
<dbReference type="InterPro" id="IPR021315">
    <property type="entry name" value="Gap/Sap"/>
</dbReference>
<feature type="transmembrane region" description="Helical" evidence="1">
    <location>
        <begin position="155"/>
        <end position="176"/>
    </location>
</feature>
<evidence type="ECO:0000313" key="3">
    <source>
        <dbReference type="Proteomes" id="UP001178322"/>
    </source>
</evidence>
<sequence>MGTDILIYLGGLALLDMLSPTIIGVTLFLVLTDNKNLTSRLLTYLFTVVLLYFSLGIIMMLGLNFIIEAFSTIFQNKILSWVIFIIGVILFTASFFIPTNKKSNIPKPKTQSLFSIIIIGVTTFIIEAGMALPYFAAIGLLTTIDIPFYQRISTIAVYNIIMVLPALLIFLGYKVFGKLINPTLVKLRNKIASSSSSALSWIICIVGVILIFYTIDYL</sequence>
<organism evidence="2 3">
    <name type="scientific">Lysinibacillus pakistanensis</name>
    <dbReference type="NCBI Taxonomy" id="759811"/>
    <lineage>
        <taxon>Bacteria</taxon>
        <taxon>Bacillati</taxon>
        <taxon>Bacillota</taxon>
        <taxon>Bacilli</taxon>
        <taxon>Bacillales</taxon>
        <taxon>Bacillaceae</taxon>
        <taxon>Lysinibacillus</taxon>
    </lineage>
</organism>
<evidence type="ECO:0000256" key="1">
    <source>
        <dbReference type="SAM" id="Phobius"/>
    </source>
</evidence>
<gene>
    <name evidence="2" type="ORF">QNH24_09355</name>
</gene>
<name>A0AAX3WZP8_9BACI</name>
<feature type="transmembrane region" description="Helical" evidence="1">
    <location>
        <begin position="78"/>
        <end position="100"/>
    </location>
</feature>
<keyword evidence="1" id="KW-1133">Transmembrane helix</keyword>
<accession>A0AAX3WZP8</accession>
<dbReference type="AlphaFoldDB" id="A0AAX3WZP8"/>
<keyword evidence="1" id="KW-0472">Membrane</keyword>
<feature type="transmembrane region" description="Helical" evidence="1">
    <location>
        <begin position="6"/>
        <end position="30"/>
    </location>
</feature>
<reference evidence="2" key="1">
    <citation type="submission" date="2023-05" db="EMBL/GenBank/DDBJ databases">
        <title>Comparative genomics of Bacillaceae isolates and their secondary metabolite potential.</title>
        <authorList>
            <person name="Song L."/>
            <person name="Nielsen L.J."/>
            <person name="Mohite O."/>
            <person name="Xu X."/>
            <person name="Weber T."/>
            <person name="Kovacs A.T."/>
        </authorList>
    </citation>
    <scope>NUCLEOTIDE SEQUENCE</scope>
    <source>
        <strain evidence="2">LY1</strain>
    </source>
</reference>
<keyword evidence="1" id="KW-0812">Transmembrane</keyword>
<dbReference type="EMBL" id="CP126101">
    <property type="protein sequence ID" value="WHY53420.1"/>
    <property type="molecule type" value="Genomic_DNA"/>
</dbReference>
<feature type="transmembrane region" description="Helical" evidence="1">
    <location>
        <begin position="197"/>
        <end position="215"/>
    </location>
</feature>
<dbReference type="Proteomes" id="UP001178322">
    <property type="component" value="Chromosome"/>
</dbReference>
<evidence type="ECO:0000313" key="2">
    <source>
        <dbReference type="EMBL" id="WHY53420.1"/>
    </source>
</evidence>
<proteinExistence type="predicted"/>
<protein>
    <submittedName>
        <fullName evidence="2">GAP family protein</fullName>
    </submittedName>
</protein>